<keyword evidence="3" id="KW-1185">Reference proteome</keyword>
<reference evidence="2 3" key="1">
    <citation type="journal article" date="2015" name="Genome Biol. Evol.">
        <title>The genome of winter moth (Operophtera brumata) provides a genomic perspective on sexual dimorphism and phenology.</title>
        <authorList>
            <person name="Derks M.F."/>
            <person name="Smit S."/>
            <person name="Salis L."/>
            <person name="Schijlen E."/>
            <person name="Bossers A."/>
            <person name="Mateman C."/>
            <person name="Pijl A.S."/>
            <person name="de Ridder D."/>
            <person name="Groenen M.A."/>
            <person name="Visser M.E."/>
            <person name="Megens H.J."/>
        </authorList>
    </citation>
    <scope>NUCLEOTIDE SEQUENCE [LARGE SCALE GENOMIC DNA]</scope>
    <source>
        <strain evidence="2">WM2013NL</strain>
        <tissue evidence="2">Head and thorax</tissue>
    </source>
</reference>
<organism evidence="2 3">
    <name type="scientific">Operophtera brumata</name>
    <name type="common">Winter moth</name>
    <name type="synonym">Phalaena brumata</name>
    <dbReference type="NCBI Taxonomy" id="104452"/>
    <lineage>
        <taxon>Eukaryota</taxon>
        <taxon>Metazoa</taxon>
        <taxon>Ecdysozoa</taxon>
        <taxon>Arthropoda</taxon>
        <taxon>Hexapoda</taxon>
        <taxon>Insecta</taxon>
        <taxon>Pterygota</taxon>
        <taxon>Neoptera</taxon>
        <taxon>Endopterygota</taxon>
        <taxon>Lepidoptera</taxon>
        <taxon>Glossata</taxon>
        <taxon>Ditrysia</taxon>
        <taxon>Geometroidea</taxon>
        <taxon>Geometridae</taxon>
        <taxon>Larentiinae</taxon>
        <taxon>Operophtera</taxon>
    </lineage>
</organism>
<dbReference type="AlphaFoldDB" id="A0A0L7LAC2"/>
<protein>
    <submittedName>
        <fullName evidence="2">Transcription factor betaFTZ-F1</fullName>
    </submittedName>
</protein>
<proteinExistence type="predicted"/>
<feature type="region of interest" description="Disordered" evidence="1">
    <location>
        <begin position="1"/>
        <end position="44"/>
    </location>
</feature>
<accession>A0A0L7LAC2</accession>
<dbReference type="EMBL" id="JTDY01001959">
    <property type="protein sequence ID" value="KOB72448.1"/>
    <property type="molecule type" value="Genomic_DNA"/>
</dbReference>
<sequence length="113" mass="12474">MHEDAPKMSVAHSLVASTSEPKSDIATEVPIDYDMSSTEEEQPESINLDLKIAYVDPASEYCLGNNSLLSAGLVCDLLTQFRGRLAELCNLHSKQRRNGFIPRLDPLIDAQRA</sequence>
<name>A0A0L7LAC2_OPEBR</name>
<dbReference type="Proteomes" id="UP000037510">
    <property type="component" value="Unassembled WGS sequence"/>
</dbReference>
<evidence type="ECO:0000313" key="3">
    <source>
        <dbReference type="Proteomes" id="UP000037510"/>
    </source>
</evidence>
<evidence type="ECO:0000256" key="1">
    <source>
        <dbReference type="SAM" id="MobiDB-lite"/>
    </source>
</evidence>
<gene>
    <name evidence="2" type="ORF">OBRU01_12241</name>
</gene>
<evidence type="ECO:0000313" key="2">
    <source>
        <dbReference type="EMBL" id="KOB72448.1"/>
    </source>
</evidence>
<comment type="caution">
    <text evidence="2">The sequence shown here is derived from an EMBL/GenBank/DDBJ whole genome shotgun (WGS) entry which is preliminary data.</text>
</comment>